<dbReference type="Pfam" id="PF08279">
    <property type="entry name" value="HTH_11"/>
    <property type="match status" value="1"/>
</dbReference>
<dbReference type="PROSITE" id="PS51000">
    <property type="entry name" value="HTH_DEOR_2"/>
    <property type="match status" value="1"/>
</dbReference>
<dbReference type="Gene3D" id="1.10.10.10">
    <property type="entry name" value="Winged helix-like DNA-binding domain superfamily/Winged helix DNA-binding domain"/>
    <property type="match status" value="1"/>
</dbReference>
<name>A0A3N0IZU2_9ACTN</name>
<dbReference type="PANTHER" id="PTHR34580">
    <property type="match status" value="1"/>
</dbReference>
<dbReference type="GO" id="GO:0003677">
    <property type="term" value="F:DNA binding"/>
    <property type="evidence" value="ECO:0007669"/>
    <property type="project" value="UniProtKB-KW"/>
</dbReference>
<dbReference type="PIRSF" id="PIRSF016838">
    <property type="entry name" value="PafC"/>
    <property type="match status" value="1"/>
</dbReference>
<proteinExistence type="predicted"/>
<dbReference type="PANTHER" id="PTHR34580:SF1">
    <property type="entry name" value="PROTEIN PAFC"/>
    <property type="match status" value="1"/>
</dbReference>
<keyword evidence="1" id="KW-0805">Transcription regulation</keyword>
<reference evidence="6" key="3">
    <citation type="journal article" date="2019" name="Microbiol. Resour. Announc.">
        <title>Draft Genome Sequences of Type Strains of Gordonibacter faecihominis, Paraeggerthella hongkongensis, Parvibacter caecicola,Slackia equolifaciens, Slackia faecicanis, and Slackia isoflavoniconvertens.</title>
        <authorList>
            <person name="Danylec N."/>
            <person name="Stoll D.A."/>
            <person name="Dotsch A."/>
            <person name="Huch M."/>
        </authorList>
    </citation>
    <scope>NUCLEOTIDE SEQUENCE</scope>
    <source>
        <strain evidence="6">DSM 16107</strain>
    </source>
</reference>
<evidence type="ECO:0000313" key="8">
    <source>
        <dbReference type="Proteomes" id="UP000270112"/>
    </source>
</evidence>
<dbReference type="InterPro" id="IPR013196">
    <property type="entry name" value="HTH_11"/>
</dbReference>
<dbReference type="OrthoDB" id="3171994at2"/>
<dbReference type="InterPro" id="IPR018356">
    <property type="entry name" value="Tscrpt_reg_HTH_DeoR_CS"/>
</dbReference>
<dbReference type="GO" id="GO:0003700">
    <property type="term" value="F:DNA-binding transcription factor activity"/>
    <property type="evidence" value="ECO:0007669"/>
    <property type="project" value="InterPro"/>
</dbReference>
<evidence type="ECO:0000256" key="2">
    <source>
        <dbReference type="ARBA" id="ARBA00023125"/>
    </source>
</evidence>
<dbReference type="RefSeq" id="WP_114547571.1">
    <property type="nucleotide sequence ID" value="NZ_PPTT01000034.1"/>
</dbReference>
<dbReference type="InterPro" id="IPR057727">
    <property type="entry name" value="WCX_dom"/>
</dbReference>
<dbReference type="InterPro" id="IPR036390">
    <property type="entry name" value="WH_DNA-bd_sf"/>
</dbReference>
<keyword evidence="2" id="KW-0238">DNA-binding</keyword>
<feature type="domain" description="HTH deoR-type" evidence="4">
    <location>
        <begin position="2"/>
        <end position="60"/>
    </location>
</feature>
<sequence>MQPQRLFEIVYLLMDRGTSTTSELAAKLEVSERTVRRDVDALSAAGVPVYMTRGKGGGVHLMPGYVLDRSVLSEREQSDIMAAIAALNQTGAAGDESDVTAARLGRLFQRENVDWLDMDFSFWGAPPQYRAAFNVIRNATIGRHPLAFAYLDAAGRRTERIVEPAQLVFKESSWYLRAWCRERQDWRTFKLFRIMWETLEALPDTFEARVPPAFDEGGYMQGSDRLVMRFAPEAEPRVREEFAPDSIAREADGSWRVVLDCSITERTRYYLLSFGPLLEVLEPPDLRTWLRTQAAAVARRYDENNLA</sequence>
<evidence type="ECO:0000256" key="1">
    <source>
        <dbReference type="ARBA" id="ARBA00023015"/>
    </source>
</evidence>
<dbReference type="Proteomes" id="UP000270112">
    <property type="component" value="Unassembled WGS sequence"/>
</dbReference>
<reference evidence="5 7" key="1">
    <citation type="journal article" date="2018" name="Elife">
        <title>Discovery and characterization of a prevalent human gut bacterial enzyme sufficient for the inactivation of a family of plant toxins.</title>
        <authorList>
            <person name="Koppel N."/>
            <person name="Bisanz J.E."/>
            <person name="Pandelia M.E."/>
            <person name="Turnbaugh P.J."/>
            <person name="Balskus E.P."/>
        </authorList>
    </citation>
    <scope>NUCLEOTIDE SEQUENCE [LARGE SCALE GENOMIC DNA]</scope>
    <source>
        <strain evidence="5 7">DSM 16107</strain>
    </source>
</reference>
<dbReference type="Proteomes" id="UP000253817">
    <property type="component" value="Unassembled WGS sequence"/>
</dbReference>
<dbReference type="PROSITE" id="PS00894">
    <property type="entry name" value="HTH_DEOR_1"/>
    <property type="match status" value="1"/>
</dbReference>
<dbReference type="SMART" id="SM00420">
    <property type="entry name" value="HTH_DEOR"/>
    <property type="match status" value="1"/>
</dbReference>
<evidence type="ECO:0000256" key="3">
    <source>
        <dbReference type="ARBA" id="ARBA00023163"/>
    </source>
</evidence>
<dbReference type="InterPro" id="IPR036388">
    <property type="entry name" value="WH-like_DNA-bd_sf"/>
</dbReference>
<dbReference type="EMBL" id="PPTT01000034">
    <property type="protein sequence ID" value="RDB65989.1"/>
    <property type="molecule type" value="Genomic_DNA"/>
</dbReference>
<reference evidence="8" key="2">
    <citation type="submission" date="2018-05" db="EMBL/GenBank/DDBJ databases">
        <title>Genome Sequencing of selected type strains of the family Eggerthellaceae.</title>
        <authorList>
            <person name="Danylec N."/>
            <person name="Stoll D.A."/>
            <person name="Doetsch A."/>
            <person name="Huch M."/>
        </authorList>
    </citation>
    <scope>NUCLEOTIDE SEQUENCE [LARGE SCALE GENOMIC DNA]</scope>
    <source>
        <strain evidence="8">DSM 16107</strain>
    </source>
</reference>
<gene>
    <name evidence="5" type="ORF">C1876_15200</name>
    <name evidence="6" type="ORF">DMP09_07050</name>
</gene>
<keyword evidence="3" id="KW-0804">Transcription</keyword>
<dbReference type="AlphaFoldDB" id="A0A3N0IZU2"/>
<keyword evidence="7" id="KW-1185">Reference proteome</keyword>
<accession>A0A3N0IZU2</accession>
<evidence type="ECO:0000313" key="6">
    <source>
        <dbReference type="EMBL" id="RNM41950.1"/>
    </source>
</evidence>
<organism evidence="6 8">
    <name type="scientific">Eggerthella sinensis</name>
    <dbReference type="NCBI Taxonomy" id="242230"/>
    <lineage>
        <taxon>Bacteria</taxon>
        <taxon>Bacillati</taxon>
        <taxon>Actinomycetota</taxon>
        <taxon>Coriobacteriia</taxon>
        <taxon>Eggerthellales</taxon>
        <taxon>Eggerthellaceae</taxon>
        <taxon>Eggerthella</taxon>
    </lineage>
</organism>
<dbReference type="EMBL" id="QICC01000022">
    <property type="protein sequence ID" value="RNM41950.1"/>
    <property type="molecule type" value="Genomic_DNA"/>
</dbReference>
<dbReference type="PROSITE" id="PS52050">
    <property type="entry name" value="WYL"/>
    <property type="match status" value="1"/>
</dbReference>
<comment type="caution">
    <text evidence="6">The sequence shown here is derived from an EMBL/GenBank/DDBJ whole genome shotgun (WGS) entry which is preliminary data.</text>
</comment>
<evidence type="ECO:0000259" key="4">
    <source>
        <dbReference type="PROSITE" id="PS51000"/>
    </source>
</evidence>
<protein>
    <submittedName>
        <fullName evidence="6">YafY family transcriptional regulator</fullName>
    </submittedName>
</protein>
<dbReference type="InterPro" id="IPR051534">
    <property type="entry name" value="CBASS_pafABC_assoc_protein"/>
</dbReference>
<dbReference type="Pfam" id="PF25583">
    <property type="entry name" value="WCX"/>
    <property type="match status" value="1"/>
</dbReference>
<dbReference type="Pfam" id="PF13280">
    <property type="entry name" value="WYL"/>
    <property type="match status" value="1"/>
</dbReference>
<dbReference type="SUPFAM" id="SSF46785">
    <property type="entry name" value="Winged helix' DNA-binding domain"/>
    <property type="match status" value="1"/>
</dbReference>
<dbReference type="InterPro" id="IPR026881">
    <property type="entry name" value="WYL_dom"/>
</dbReference>
<dbReference type="InterPro" id="IPR001034">
    <property type="entry name" value="DeoR_HTH"/>
</dbReference>
<dbReference type="InterPro" id="IPR028349">
    <property type="entry name" value="PafC-like"/>
</dbReference>
<evidence type="ECO:0000313" key="7">
    <source>
        <dbReference type="Proteomes" id="UP000253817"/>
    </source>
</evidence>
<evidence type="ECO:0000313" key="5">
    <source>
        <dbReference type="EMBL" id="RDB65989.1"/>
    </source>
</evidence>